<dbReference type="PANTHER" id="PTHR38111:SF6">
    <property type="entry name" value="FINGER DOMAIN PROTEIN, PUTATIVE (AFU_ORTHOLOGUE AFUA_8G01940)-RELATED"/>
    <property type="match status" value="1"/>
</dbReference>
<dbReference type="EMBL" id="QGMH01000039">
    <property type="protein sequence ID" value="TVY27935.1"/>
    <property type="molecule type" value="Genomic_DNA"/>
</dbReference>
<dbReference type="SMART" id="SM00066">
    <property type="entry name" value="GAL4"/>
    <property type="match status" value="1"/>
</dbReference>
<dbReference type="GO" id="GO:0008270">
    <property type="term" value="F:zinc ion binding"/>
    <property type="evidence" value="ECO:0007669"/>
    <property type="project" value="InterPro"/>
</dbReference>
<dbReference type="Gene3D" id="4.10.240.10">
    <property type="entry name" value="Zn(2)-C6 fungal-type DNA-binding domain"/>
    <property type="match status" value="1"/>
</dbReference>
<proteinExistence type="predicted"/>
<dbReference type="Proteomes" id="UP000431533">
    <property type="component" value="Unassembled WGS sequence"/>
</dbReference>
<organism evidence="3 4">
    <name type="scientific">Lachnellula hyalina</name>
    <dbReference type="NCBI Taxonomy" id="1316788"/>
    <lineage>
        <taxon>Eukaryota</taxon>
        <taxon>Fungi</taxon>
        <taxon>Dikarya</taxon>
        <taxon>Ascomycota</taxon>
        <taxon>Pezizomycotina</taxon>
        <taxon>Leotiomycetes</taxon>
        <taxon>Helotiales</taxon>
        <taxon>Lachnaceae</taxon>
        <taxon>Lachnellula</taxon>
    </lineage>
</organism>
<dbReference type="PROSITE" id="PS50048">
    <property type="entry name" value="ZN2_CY6_FUNGAL_2"/>
    <property type="match status" value="1"/>
</dbReference>
<gene>
    <name evidence="3" type="ORF">LHYA1_G003524</name>
</gene>
<evidence type="ECO:0000256" key="1">
    <source>
        <dbReference type="ARBA" id="ARBA00023242"/>
    </source>
</evidence>
<dbReference type="Pfam" id="PF00172">
    <property type="entry name" value="Zn_clus"/>
    <property type="match status" value="1"/>
</dbReference>
<dbReference type="InterPro" id="IPR053178">
    <property type="entry name" value="Osmoadaptation_assoc"/>
</dbReference>
<dbReference type="PANTHER" id="PTHR38111">
    <property type="entry name" value="ZN(2)-C6 FUNGAL-TYPE DOMAIN-CONTAINING PROTEIN-RELATED"/>
    <property type="match status" value="1"/>
</dbReference>
<dbReference type="InterPro" id="IPR001138">
    <property type="entry name" value="Zn2Cys6_DnaBD"/>
</dbReference>
<keyword evidence="4" id="KW-1185">Reference proteome</keyword>
<protein>
    <recommendedName>
        <fullName evidence="2">Zn(2)-C6 fungal-type domain-containing protein</fullName>
    </recommendedName>
</protein>
<feature type="domain" description="Zn(2)-C6 fungal-type" evidence="2">
    <location>
        <begin position="9"/>
        <end position="37"/>
    </location>
</feature>
<evidence type="ECO:0000313" key="4">
    <source>
        <dbReference type="Proteomes" id="UP000431533"/>
    </source>
</evidence>
<dbReference type="SUPFAM" id="SSF57701">
    <property type="entry name" value="Zn2/Cys6 DNA-binding domain"/>
    <property type="match status" value="1"/>
</dbReference>
<sequence length="451" mass="50667">MVGVRKSNRCDNCRIRKKKCDEKRPSCSECIRSGWTCPGYKTNLPWRFVDEAPRLASQYARRKYIYDSISSNFDEDEDQDTNLKGVMSWKREQIKSSIPRYHEINPLGPAFIYCLDSKVNGSLVSLRISGSCFDFVPARLGHNVALDDAVSCICAIYCRRPSISYTADREIYQSYVKALSSLRGCLSDASLRMEAETLCASILLQMCELVVSTGRGDWGSLARGTAVLLSSRGVQRYSSEFELAMLECQLPHVFGQSLKLKEHCFLSSPEWQMLLQQGPVWPYHTTQASSLSLRTRLITTMSEMPSLVSYHSKAGGDEMYHESGKEGTDLLIEKARRMLKGIKSWLTLEAEPLFLFSSSSSLEPQGYINYPDLLVGIVDCVANTALVTIDRILRSLYNTKVASNVLTGENFELGVEFDEPEVVEGWRRRAVSAFEYVKGESVIAAKPLDFG</sequence>
<dbReference type="GeneID" id="41983722"/>
<reference evidence="3 4" key="1">
    <citation type="submission" date="2018-05" db="EMBL/GenBank/DDBJ databases">
        <title>Genome sequencing and assembly of the regulated plant pathogen Lachnellula willkommii and related sister species for the development of diagnostic species identification markers.</title>
        <authorList>
            <person name="Giroux E."/>
            <person name="Bilodeau G."/>
        </authorList>
    </citation>
    <scope>NUCLEOTIDE SEQUENCE [LARGE SCALE GENOMIC DNA]</scope>
    <source>
        <strain evidence="3 4">CBS 185.66</strain>
    </source>
</reference>
<dbReference type="GO" id="GO:0000981">
    <property type="term" value="F:DNA-binding transcription factor activity, RNA polymerase II-specific"/>
    <property type="evidence" value="ECO:0007669"/>
    <property type="project" value="InterPro"/>
</dbReference>
<feature type="non-terminal residue" evidence="3">
    <location>
        <position position="1"/>
    </location>
</feature>
<keyword evidence="1" id="KW-0539">Nucleus</keyword>
<dbReference type="OrthoDB" id="4314040at2759"/>
<comment type="caution">
    <text evidence="3">The sequence shown here is derived from an EMBL/GenBank/DDBJ whole genome shotgun (WGS) entry which is preliminary data.</text>
</comment>
<dbReference type="AlphaFoldDB" id="A0A8H8R571"/>
<dbReference type="RefSeq" id="XP_031006723.1">
    <property type="nucleotide sequence ID" value="XM_031148493.1"/>
</dbReference>
<dbReference type="InterPro" id="IPR036864">
    <property type="entry name" value="Zn2-C6_fun-type_DNA-bd_sf"/>
</dbReference>
<evidence type="ECO:0000313" key="3">
    <source>
        <dbReference type="EMBL" id="TVY27935.1"/>
    </source>
</evidence>
<evidence type="ECO:0000259" key="2">
    <source>
        <dbReference type="PROSITE" id="PS50048"/>
    </source>
</evidence>
<dbReference type="CDD" id="cd00067">
    <property type="entry name" value="GAL4"/>
    <property type="match status" value="1"/>
</dbReference>
<accession>A0A8H8R571</accession>
<name>A0A8H8R571_9HELO</name>